<feature type="transmembrane region" description="Helical" evidence="7">
    <location>
        <begin position="12"/>
        <end position="29"/>
    </location>
</feature>
<protein>
    <submittedName>
        <fullName evidence="8">Sodium:proton antiporter</fullName>
    </submittedName>
</protein>
<dbReference type="OrthoDB" id="9807187at2"/>
<evidence type="ECO:0000256" key="4">
    <source>
        <dbReference type="ARBA" id="ARBA00022692"/>
    </source>
</evidence>
<dbReference type="AlphaFoldDB" id="A0A545SZ39"/>
<dbReference type="PANTHER" id="PTHR34584">
    <property type="entry name" value="NA(+)/H(+) ANTIPORTER SUBUNIT E1"/>
    <property type="match status" value="1"/>
</dbReference>
<keyword evidence="4 7" id="KW-0812">Transmembrane</keyword>
<comment type="caution">
    <text evidence="8">The sequence shown here is derived from an EMBL/GenBank/DDBJ whole genome shotgun (WGS) entry which is preliminary data.</text>
</comment>
<accession>A0A545SZ39</accession>
<gene>
    <name evidence="8" type="ORF">FKG94_21930</name>
</gene>
<reference evidence="8 9" key="1">
    <citation type="submission" date="2019-06" db="EMBL/GenBank/DDBJ databases">
        <title>Whole genome sequence for Cellvibrionaceae sp. R142.</title>
        <authorList>
            <person name="Wang G."/>
        </authorList>
    </citation>
    <scope>NUCLEOTIDE SEQUENCE [LARGE SCALE GENOMIC DNA]</scope>
    <source>
        <strain evidence="8 9">R142</strain>
    </source>
</reference>
<keyword evidence="5 7" id="KW-1133">Transmembrane helix</keyword>
<sequence>MAWLLWSGLYKPLLLALGAFSCLITVYLARRMGYFENDLFALRFGPRLFHYWGWLAKEVVRSSMEVTRIVLDPRLPISPQVVDVKATCKHPVSQALLGNSITLTPGTLTVDLHNGVIKVHCLTRSGAEGLMAGEMDRRVAALEEN</sequence>
<dbReference type="InterPro" id="IPR002758">
    <property type="entry name" value="Cation_antiport_E"/>
</dbReference>
<name>A0A545SZ39_9GAMM</name>
<evidence type="ECO:0000256" key="7">
    <source>
        <dbReference type="SAM" id="Phobius"/>
    </source>
</evidence>
<evidence type="ECO:0000313" key="9">
    <source>
        <dbReference type="Proteomes" id="UP000319732"/>
    </source>
</evidence>
<evidence type="ECO:0000256" key="6">
    <source>
        <dbReference type="ARBA" id="ARBA00023136"/>
    </source>
</evidence>
<evidence type="ECO:0000256" key="1">
    <source>
        <dbReference type="ARBA" id="ARBA00004651"/>
    </source>
</evidence>
<dbReference type="GO" id="GO:0005886">
    <property type="term" value="C:plasma membrane"/>
    <property type="evidence" value="ECO:0007669"/>
    <property type="project" value="UniProtKB-SubCell"/>
</dbReference>
<dbReference type="GO" id="GO:0008324">
    <property type="term" value="F:monoatomic cation transmembrane transporter activity"/>
    <property type="evidence" value="ECO:0007669"/>
    <property type="project" value="InterPro"/>
</dbReference>
<evidence type="ECO:0000313" key="8">
    <source>
        <dbReference type="EMBL" id="TQV70227.1"/>
    </source>
</evidence>
<comment type="similarity">
    <text evidence="2">Belongs to the CPA3 antiporters (TC 2.A.63) subunit E family.</text>
</comment>
<evidence type="ECO:0000256" key="5">
    <source>
        <dbReference type="ARBA" id="ARBA00022989"/>
    </source>
</evidence>
<dbReference type="PANTHER" id="PTHR34584:SF1">
    <property type="entry name" value="NA(+)_H(+) ANTIPORTER SUBUNIT E1"/>
    <property type="match status" value="1"/>
</dbReference>
<organism evidence="8 9">
    <name type="scientific">Exilibacterium tricleocarpae</name>
    <dbReference type="NCBI Taxonomy" id="2591008"/>
    <lineage>
        <taxon>Bacteria</taxon>
        <taxon>Pseudomonadati</taxon>
        <taxon>Pseudomonadota</taxon>
        <taxon>Gammaproteobacteria</taxon>
        <taxon>Cellvibrionales</taxon>
        <taxon>Cellvibrionaceae</taxon>
        <taxon>Exilibacterium</taxon>
    </lineage>
</organism>
<dbReference type="Proteomes" id="UP000319732">
    <property type="component" value="Unassembled WGS sequence"/>
</dbReference>
<evidence type="ECO:0000256" key="3">
    <source>
        <dbReference type="ARBA" id="ARBA00022475"/>
    </source>
</evidence>
<dbReference type="EMBL" id="VHSG01000025">
    <property type="protein sequence ID" value="TQV70227.1"/>
    <property type="molecule type" value="Genomic_DNA"/>
</dbReference>
<keyword evidence="3" id="KW-1003">Cell membrane</keyword>
<keyword evidence="9" id="KW-1185">Reference proteome</keyword>
<evidence type="ECO:0000256" key="2">
    <source>
        <dbReference type="ARBA" id="ARBA00006228"/>
    </source>
</evidence>
<comment type="subcellular location">
    <subcellularLocation>
        <location evidence="1">Cell membrane</location>
        <topology evidence="1">Multi-pass membrane protein</topology>
    </subcellularLocation>
</comment>
<proteinExistence type="inferred from homology"/>
<keyword evidence="6 7" id="KW-0472">Membrane</keyword>
<dbReference type="Pfam" id="PF01899">
    <property type="entry name" value="MNHE"/>
    <property type="match status" value="1"/>
</dbReference>